<dbReference type="EMBL" id="JAXAFJ010000003">
    <property type="protein sequence ID" value="MDX6805757.1"/>
    <property type="molecule type" value="Genomic_DNA"/>
</dbReference>
<keyword evidence="21" id="KW-1185">Reference proteome</keyword>
<evidence type="ECO:0000256" key="7">
    <source>
        <dbReference type="ARBA" id="ARBA00022679"/>
    </source>
</evidence>
<dbReference type="PANTHER" id="PTHR32309:SF13">
    <property type="entry name" value="FERRIC ENTEROBACTIN TRANSPORT PROTEIN FEPE"/>
    <property type="match status" value="1"/>
</dbReference>
<evidence type="ECO:0000256" key="13">
    <source>
        <dbReference type="ARBA" id="ARBA00023136"/>
    </source>
</evidence>
<dbReference type="InterPro" id="IPR050445">
    <property type="entry name" value="Bact_polysacc_biosynth/exp"/>
</dbReference>
<keyword evidence="16" id="KW-0175">Coiled coil</keyword>
<keyword evidence="6" id="KW-0997">Cell inner membrane</keyword>
<evidence type="ECO:0000256" key="1">
    <source>
        <dbReference type="ARBA" id="ARBA00004429"/>
    </source>
</evidence>
<proteinExistence type="inferred from homology"/>
<evidence type="ECO:0000256" key="17">
    <source>
        <dbReference type="SAM" id="Phobius"/>
    </source>
</evidence>
<reference evidence="20 21" key="1">
    <citation type="submission" date="2023-11" db="EMBL/GenBank/DDBJ databases">
        <authorList>
            <person name="Bao R."/>
        </authorList>
    </citation>
    <scope>NUCLEOTIDE SEQUENCE [LARGE SCALE GENOMIC DNA]</scope>
    <source>
        <strain evidence="20 21">PJ23</strain>
    </source>
</reference>
<evidence type="ECO:0000313" key="21">
    <source>
        <dbReference type="Proteomes" id="UP001274321"/>
    </source>
</evidence>
<comment type="subcellular location">
    <subcellularLocation>
        <location evidence="1">Cell inner membrane</location>
        <topology evidence="1">Multi-pass membrane protein</topology>
    </subcellularLocation>
</comment>
<evidence type="ECO:0000259" key="18">
    <source>
        <dbReference type="Pfam" id="PF02706"/>
    </source>
</evidence>
<evidence type="ECO:0000259" key="19">
    <source>
        <dbReference type="Pfam" id="PF13614"/>
    </source>
</evidence>
<evidence type="ECO:0000256" key="11">
    <source>
        <dbReference type="ARBA" id="ARBA00022840"/>
    </source>
</evidence>
<evidence type="ECO:0000256" key="9">
    <source>
        <dbReference type="ARBA" id="ARBA00022741"/>
    </source>
</evidence>
<comment type="similarity">
    <text evidence="2">Belongs to the CpsD/CapB family.</text>
</comment>
<keyword evidence="8 17" id="KW-0812">Transmembrane</keyword>
<sequence length="737" mass="79578">MHGRLNAAPPAEEKSLPDARALVALLRGHARLILTIAAGVVALMAIILFSLTPSYTSTVNILLGPNKSNVLGGESLMAELSMDSPMIDSQVTILKSEALRRRVVEAQRLDEDPEFSGESGGLSGLVRGLFGGETPRSSAPGGTGVGSAQMPMTARQVAALQELGNALEVRRIGVSYVVTVALSSSDPEKAARLANAFAEAYLLDQYEARYEAARRASQWLSDRLDTLREELRVSEQAVETFRTQNNLVESSTGSVTEQQLSELNASLVSIRTEAAEKQAKYEQAQRVIAAGGRIDAIPDVLRSPVISSLRSQEAEVSRREADLVARYGDRHPSVVKVRAELGDIKREVSRESSRVVQNLEHEFSVAKARETALQTNLQALSGRTGADNQLSVQLRELQRVATANKALYESFLSRFKLSEEQTKLDSSEARVVSPALVPTDPSFPSKKLFLGLSVFFGLGLGVGSAMAMEALRSGFRTLAEVEEATQLPALASVPLLKKSELMVDGKSVTPGRFLLVRPLSRFSEALRSVRVGVQMSDVDTPARIVGVTSSVPGEGKSTVSTALALSAAQAVGRVLLIDGDLRRPALTASFGLKERKGLVDHLAGDVPLSEIIFKDPESSLYVIGAGAHTQVPSDLLGSEKMRAFLAQVRELFDYVVVDAAPVAPVVDAIVLSQEVDTVVFVAAWNTTPREMVRRCLQRIEGDRRVAGIVLNKVDHDKAAYYGGEYGYRSDYSSYYQA</sequence>
<feature type="domain" description="Polysaccharide chain length determinant N-terminal" evidence="18">
    <location>
        <begin position="20"/>
        <end position="105"/>
    </location>
</feature>
<dbReference type="InterPro" id="IPR025669">
    <property type="entry name" value="AAA_dom"/>
</dbReference>
<keyword evidence="7 20" id="KW-0808">Transferase</keyword>
<evidence type="ECO:0000313" key="20">
    <source>
        <dbReference type="EMBL" id="MDX6805757.1"/>
    </source>
</evidence>
<dbReference type="InterPro" id="IPR005702">
    <property type="entry name" value="Wzc-like_C"/>
</dbReference>
<evidence type="ECO:0000256" key="2">
    <source>
        <dbReference type="ARBA" id="ARBA00007316"/>
    </source>
</evidence>
<dbReference type="PANTHER" id="PTHR32309">
    <property type="entry name" value="TYROSINE-PROTEIN KINASE"/>
    <property type="match status" value="1"/>
</dbReference>
<comment type="similarity">
    <text evidence="3">Belongs to the etk/wzc family.</text>
</comment>
<evidence type="ECO:0000256" key="4">
    <source>
        <dbReference type="ARBA" id="ARBA00011903"/>
    </source>
</evidence>
<keyword evidence="13 17" id="KW-0472">Membrane</keyword>
<dbReference type="SUPFAM" id="SSF52540">
    <property type="entry name" value="P-loop containing nucleoside triphosphate hydrolases"/>
    <property type="match status" value="1"/>
</dbReference>
<keyword evidence="9" id="KW-0547">Nucleotide-binding</keyword>
<evidence type="ECO:0000256" key="3">
    <source>
        <dbReference type="ARBA" id="ARBA00008883"/>
    </source>
</evidence>
<feature type="domain" description="AAA" evidence="19">
    <location>
        <begin position="543"/>
        <end position="673"/>
    </location>
</feature>
<evidence type="ECO:0000256" key="6">
    <source>
        <dbReference type="ARBA" id="ARBA00022519"/>
    </source>
</evidence>
<keyword evidence="12 17" id="KW-1133">Transmembrane helix</keyword>
<evidence type="ECO:0000256" key="8">
    <source>
        <dbReference type="ARBA" id="ARBA00022692"/>
    </source>
</evidence>
<accession>A0ABU4RLS8</accession>
<keyword evidence="5" id="KW-1003">Cell membrane</keyword>
<feature type="transmembrane region" description="Helical" evidence="17">
    <location>
        <begin position="32"/>
        <end position="51"/>
    </location>
</feature>
<dbReference type="InterPro" id="IPR003856">
    <property type="entry name" value="LPS_length_determ_N"/>
</dbReference>
<dbReference type="NCBIfam" id="TIGR01007">
    <property type="entry name" value="eps_fam"/>
    <property type="match status" value="1"/>
</dbReference>
<evidence type="ECO:0000256" key="16">
    <source>
        <dbReference type="SAM" id="Coils"/>
    </source>
</evidence>
<dbReference type="GO" id="GO:0004715">
    <property type="term" value="F:non-membrane spanning protein tyrosine kinase activity"/>
    <property type="evidence" value="ECO:0007669"/>
    <property type="project" value="UniProtKB-EC"/>
</dbReference>
<gene>
    <name evidence="20" type="ORF">SCD90_06755</name>
</gene>
<feature type="coiled-coil region" evidence="16">
    <location>
        <begin position="203"/>
        <end position="287"/>
    </location>
</feature>
<dbReference type="Gene3D" id="3.40.50.300">
    <property type="entry name" value="P-loop containing nucleotide triphosphate hydrolases"/>
    <property type="match status" value="1"/>
</dbReference>
<dbReference type="InterPro" id="IPR027417">
    <property type="entry name" value="P-loop_NTPase"/>
</dbReference>
<protein>
    <recommendedName>
        <fullName evidence="4">non-specific protein-tyrosine kinase</fullName>
        <ecNumber evidence="4">2.7.10.2</ecNumber>
    </recommendedName>
</protein>
<evidence type="ECO:0000256" key="14">
    <source>
        <dbReference type="ARBA" id="ARBA00023137"/>
    </source>
</evidence>
<dbReference type="Pfam" id="PF02706">
    <property type="entry name" value="Wzz"/>
    <property type="match status" value="1"/>
</dbReference>
<keyword evidence="14" id="KW-0829">Tyrosine-protein kinase</keyword>
<keyword evidence="10" id="KW-0418">Kinase</keyword>
<evidence type="ECO:0000256" key="15">
    <source>
        <dbReference type="ARBA" id="ARBA00051245"/>
    </source>
</evidence>
<dbReference type="CDD" id="cd05387">
    <property type="entry name" value="BY-kinase"/>
    <property type="match status" value="1"/>
</dbReference>
<evidence type="ECO:0000256" key="5">
    <source>
        <dbReference type="ARBA" id="ARBA00022475"/>
    </source>
</evidence>
<organism evidence="20 21">
    <name type="scientific">Terrihabitans rhizophilus</name>
    <dbReference type="NCBI Taxonomy" id="3092662"/>
    <lineage>
        <taxon>Bacteria</taxon>
        <taxon>Pseudomonadati</taxon>
        <taxon>Pseudomonadota</taxon>
        <taxon>Alphaproteobacteria</taxon>
        <taxon>Hyphomicrobiales</taxon>
        <taxon>Terrihabitans</taxon>
    </lineage>
</organism>
<evidence type="ECO:0000256" key="10">
    <source>
        <dbReference type="ARBA" id="ARBA00022777"/>
    </source>
</evidence>
<dbReference type="Pfam" id="PF13614">
    <property type="entry name" value="AAA_31"/>
    <property type="match status" value="1"/>
</dbReference>
<comment type="catalytic activity">
    <reaction evidence="15">
        <text>L-tyrosyl-[protein] + ATP = O-phospho-L-tyrosyl-[protein] + ADP + H(+)</text>
        <dbReference type="Rhea" id="RHEA:10596"/>
        <dbReference type="Rhea" id="RHEA-COMP:10136"/>
        <dbReference type="Rhea" id="RHEA-COMP:20101"/>
        <dbReference type="ChEBI" id="CHEBI:15378"/>
        <dbReference type="ChEBI" id="CHEBI:30616"/>
        <dbReference type="ChEBI" id="CHEBI:46858"/>
        <dbReference type="ChEBI" id="CHEBI:61978"/>
        <dbReference type="ChEBI" id="CHEBI:456216"/>
        <dbReference type="EC" id="2.7.10.2"/>
    </reaction>
</comment>
<dbReference type="Proteomes" id="UP001274321">
    <property type="component" value="Unassembled WGS sequence"/>
</dbReference>
<name>A0ABU4RLS8_9HYPH</name>
<dbReference type="EC" id="2.7.10.2" evidence="4"/>
<comment type="caution">
    <text evidence="20">The sequence shown here is derived from an EMBL/GenBank/DDBJ whole genome shotgun (WGS) entry which is preliminary data.</text>
</comment>
<keyword evidence="11" id="KW-0067">ATP-binding</keyword>
<evidence type="ECO:0000256" key="12">
    <source>
        <dbReference type="ARBA" id="ARBA00022989"/>
    </source>
</evidence>